<evidence type="ECO:0000313" key="3">
    <source>
        <dbReference type="Proteomes" id="UP000638188"/>
    </source>
</evidence>
<dbReference type="Proteomes" id="UP000638188">
    <property type="component" value="Unassembled WGS sequence"/>
</dbReference>
<keyword evidence="3" id="KW-1185">Reference proteome</keyword>
<accession>A0ABQ1PKH5</accession>
<comment type="caution">
    <text evidence="2">The sequence shown here is derived from an EMBL/GenBank/DDBJ whole genome shotgun (WGS) entry which is preliminary data.</text>
</comment>
<sequence>MQQWMIYGANGYTGTLVAREAKKQGLSPVLAGRNRAAVSKLATELGLEYRIFDLRNAAAAVAGLESMSAVAHCAGPFSATSQPMIDACLANHCHYLDITGEIDVFVEAQARHADAVAADIVICPGVGFDVIPTDCVAATLKAELPDADRLALGFDTRSGFSPGTAKTSVEGLKMGGKIREKDKIRSVPLAWQSREIDFGNGSKFAVTIPWGDIATAWYTTGIDNIEVFIPMAPSAAARLRKLDKLRPLLGLPPVQALLKRMAGKRVKGPDVHQREKARTYVWGEAQNRAGKKVTARIETANGYDVTVHGVLMAIKHVLETENAPGYFTPSRLMGARCVERLPGSGNMTVSQQ</sequence>
<organism evidence="2 3">
    <name type="scientific">Halopseudomonas salina</name>
    <dbReference type="NCBI Taxonomy" id="1323744"/>
    <lineage>
        <taxon>Bacteria</taxon>
        <taxon>Pseudomonadati</taxon>
        <taxon>Pseudomonadota</taxon>
        <taxon>Gammaproteobacteria</taxon>
        <taxon>Pseudomonadales</taxon>
        <taxon>Pseudomonadaceae</taxon>
        <taxon>Halopseudomonas</taxon>
    </lineage>
</organism>
<dbReference type="PANTHER" id="PTHR43781:SF1">
    <property type="entry name" value="SACCHAROPINE DEHYDROGENASE"/>
    <property type="match status" value="1"/>
</dbReference>
<dbReference type="Gene3D" id="3.40.50.720">
    <property type="entry name" value="NAD(P)-binding Rossmann-like Domain"/>
    <property type="match status" value="1"/>
</dbReference>
<dbReference type="InterPro" id="IPR036291">
    <property type="entry name" value="NAD(P)-bd_dom_sf"/>
</dbReference>
<protein>
    <recommendedName>
        <fullName evidence="1">Saccharopine dehydrogenase NADP binding domain-containing protein</fullName>
    </recommendedName>
</protein>
<proteinExistence type="predicted"/>
<dbReference type="PANTHER" id="PTHR43781">
    <property type="entry name" value="SACCHAROPINE DEHYDROGENASE"/>
    <property type="match status" value="1"/>
</dbReference>
<dbReference type="Pfam" id="PF03435">
    <property type="entry name" value="Sacchrp_dh_NADP"/>
    <property type="match status" value="1"/>
</dbReference>
<dbReference type="RefSeq" id="WP_223825500.1">
    <property type="nucleotide sequence ID" value="NZ_BMFF01000003.1"/>
</dbReference>
<evidence type="ECO:0000259" key="1">
    <source>
        <dbReference type="Pfam" id="PF03435"/>
    </source>
</evidence>
<evidence type="ECO:0000313" key="2">
    <source>
        <dbReference type="EMBL" id="GGC98571.1"/>
    </source>
</evidence>
<dbReference type="InterPro" id="IPR005097">
    <property type="entry name" value="Sacchrp_dh_NADP-bd"/>
</dbReference>
<feature type="domain" description="Saccharopine dehydrogenase NADP binding" evidence="1">
    <location>
        <begin position="5"/>
        <end position="102"/>
    </location>
</feature>
<dbReference type="SUPFAM" id="SSF51735">
    <property type="entry name" value="NAD(P)-binding Rossmann-fold domains"/>
    <property type="match status" value="1"/>
</dbReference>
<dbReference type="EMBL" id="BMFF01000003">
    <property type="protein sequence ID" value="GGC98571.1"/>
    <property type="molecule type" value="Genomic_DNA"/>
</dbReference>
<gene>
    <name evidence="2" type="ORF">GCM10007418_17400</name>
</gene>
<name>A0ABQ1PKH5_9GAMM</name>
<reference evidence="3" key="1">
    <citation type="journal article" date="2019" name="Int. J. Syst. Evol. Microbiol.">
        <title>The Global Catalogue of Microorganisms (GCM) 10K type strain sequencing project: providing services to taxonomists for standard genome sequencing and annotation.</title>
        <authorList>
            <consortium name="The Broad Institute Genomics Platform"/>
            <consortium name="The Broad Institute Genome Sequencing Center for Infectious Disease"/>
            <person name="Wu L."/>
            <person name="Ma J."/>
        </authorList>
    </citation>
    <scope>NUCLEOTIDE SEQUENCE [LARGE SCALE GENOMIC DNA]</scope>
    <source>
        <strain evidence="3">CGMCC 1.12482</strain>
    </source>
</reference>